<dbReference type="AlphaFoldDB" id="A0AAV2F670"/>
<dbReference type="Proteomes" id="UP001497516">
    <property type="component" value="Chromosome 6"/>
</dbReference>
<feature type="region of interest" description="Disordered" evidence="1">
    <location>
        <begin position="1"/>
        <end position="20"/>
    </location>
</feature>
<organism evidence="2 3">
    <name type="scientific">Linum trigynum</name>
    <dbReference type="NCBI Taxonomy" id="586398"/>
    <lineage>
        <taxon>Eukaryota</taxon>
        <taxon>Viridiplantae</taxon>
        <taxon>Streptophyta</taxon>
        <taxon>Embryophyta</taxon>
        <taxon>Tracheophyta</taxon>
        <taxon>Spermatophyta</taxon>
        <taxon>Magnoliopsida</taxon>
        <taxon>eudicotyledons</taxon>
        <taxon>Gunneridae</taxon>
        <taxon>Pentapetalae</taxon>
        <taxon>rosids</taxon>
        <taxon>fabids</taxon>
        <taxon>Malpighiales</taxon>
        <taxon>Linaceae</taxon>
        <taxon>Linum</taxon>
    </lineage>
</organism>
<evidence type="ECO:0000256" key="1">
    <source>
        <dbReference type="SAM" id="MobiDB-lite"/>
    </source>
</evidence>
<reference evidence="2 3" key="1">
    <citation type="submission" date="2024-04" db="EMBL/GenBank/DDBJ databases">
        <authorList>
            <person name="Fracassetti M."/>
        </authorList>
    </citation>
    <scope>NUCLEOTIDE SEQUENCE [LARGE SCALE GENOMIC DNA]</scope>
</reference>
<protein>
    <submittedName>
        <fullName evidence="2">Uncharacterized protein</fullName>
    </submittedName>
</protein>
<feature type="region of interest" description="Disordered" evidence="1">
    <location>
        <begin position="210"/>
        <end position="233"/>
    </location>
</feature>
<accession>A0AAV2F670</accession>
<evidence type="ECO:0000313" key="3">
    <source>
        <dbReference type="Proteomes" id="UP001497516"/>
    </source>
</evidence>
<gene>
    <name evidence="2" type="ORF">LTRI10_LOCUS33799</name>
</gene>
<proteinExistence type="predicted"/>
<name>A0AAV2F670_9ROSI</name>
<evidence type="ECO:0000313" key="2">
    <source>
        <dbReference type="EMBL" id="CAL1393205.1"/>
    </source>
</evidence>
<dbReference type="EMBL" id="OZ034819">
    <property type="protein sequence ID" value="CAL1393205.1"/>
    <property type="molecule type" value="Genomic_DNA"/>
</dbReference>
<keyword evidence="3" id="KW-1185">Reference proteome</keyword>
<sequence length="299" mass="32874">MRELPGTKKGKRRTAPLAATSSVEKKLNPMPMMLEQRTGSLGAATNVVKKPELRMASDFSTTRSRRVETLAAGGATRKMKAKKEDGDWVPLLANPRTVALGRAPQQQRIGPARGERGFDGLILDRQNGIRMGPSWTPDSPILGLHRSNLTRVLLCWVGPRSAGSYAEECEMNSGLAATKKERNNWATQEGYYGSRIGCLFGPLLQGKKSKKEGSGLAETEGGLSREPNPKSQGEEWNMEGLVFIIEHVAKTMEPSVKYFKVDCEDGLKEEQLSDSYFVEFEKEVGESFGHGCEMSHAGR</sequence>